<dbReference type="KEGG" id="ppn:Palpr_3035"/>
<dbReference type="SUPFAM" id="SSF49452">
    <property type="entry name" value="Starch-binding domain-like"/>
    <property type="match status" value="1"/>
</dbReference>
<dbReference type="RefSeq" id="WP_013446532.1">
    <property type="nucleotide sequence ID" value="NC_014734.1"/>
</dbReference>
<dbReference type="InterPro" id="IPR032812">
    <property type="entry name" value="SbsA_Ig"/>
</dbReference>
<keyword evidence="4" id="KW-1185">Reference proteome</keyword>
<sequence>MKIKTRIEFVIITLAVMLVVYACANRSQGPTGGPKDKTPPRVLKSVPLNGELNYKKKQIEIDFDEMLSVEKPNENVIVSPPQVKQPDVKAYGKKISITLNEDLSENTTYSINFGDAIVDLNEKNPVKNYVFSFATGNQIDTLKISGVVINSEDLNPLPGIMVGIYVENTDSFFFQKPFLRVARTDDKGRFSINNIKKGKYKIFALGDTNHDYFYQPGEGVALLDSVITPTYRIEQMTDTIWKDTITVDSLHTYMGTHFLPDNVTLRYFNENKKRQYFVKSERKEPFVFNLFFNTASTKLPEIKPLNFKWDDKYLLEKNATADTLTYWLKDSTLWKTDTLRMSMTYLKTDSLYKLQSKTDTISVILRNARVSTKSKTSSKPIITKIEHLKVASNISSVFDVYSPIILKFDAPLADFDVTKIRLSEKIDSTYKEIPFKWQKLDSIQKTFGISYKWLPEKSYKLLIDSATFTSIYGKTNNKIKDEFKIKSLDDYSSIELVLSPFNPKAVLQVLDTKDTPVATKPAIEKGTLFEYLKPGDYYVRMFIDRNGNGKWDPGDLKAKRQPEEVYYYPKKLSLIKNWKFEETWDYNETPLLKQKPQELIKASISSKQKN</sequence>
<proteinExistence type="predicted"/>
<gene>
    <name evidence="3" type="ordered locus">Palpr_3035</name>
</gene>
<name>E4T8Q4_PALPW</name>
<evidence type="ECO:0000313" key="4">
    <source>
        <dbReference type="Proteomes" id="UP000008718"/>
    </source>
</evidence>
<dbReference type="STRING" id="694427.Palpr_3035"/>
<feature type="domain" description="SbsA Ig-like" evidence="2">
    <location>
        <begin position="36"/>
        <end position="135"/>
    </location>
</feature>
<dbReference type="GO" id="GO:0030246">
    <property type="term" value="F:carbohydrate binding"/>
    <property type="evidence" value="ECO:0007669"/>
    <property type="project" value="InterPro"/>
</dbReference>
<dbReference type="Proteomes" id="UP000008718">
    <property type="component" value="Chromosome"/>
</dbReference>
<dbReference type="EMBL" id="CP002345">
    <property type="protein sequence ID" value="ADQ81163.1"/>
    <property type="molecule type" value="Genomic_DNA"/>
</dbReference>
<reference key="1">
    <citation type="submission" date="2010-11" db="EMBL/GenBank/DDBJ databases">
        <title>The complete genome of Paludibacter propionicigenes DSM 17365.</title>
        <authorList>
            <consortium name="US DOE Joint Genome Institute (JGI-PGF)"/>
            <person name="Lucas S."/>
            <person name="Copeland A."/>
            <person name="Lapidus A."/>
            <person name="Bruce D."/>
            <person name="Goodwin L."/>
            <person name="Pitluck S."/>
            <person name="Kyrpides N."/>
            <person name="Mavromatis K."/>
            <person name="Ivanova N."/>
            <person name="Munk A.C."/>
            <person name="Brettin T."/>
            <person name="Detter J.C."/>
            <person name="Han C."/>
            <person name="Tapia R."/>
            <person name="Land M."/>
            <person name="Hauser L."/>
            <person name="Markowitz V."/>
            <person name="Cheng J.-F."/>
            <person name="Hugenholtz P."/>
            <person name="Woyke T."/>
            <person name="Wu D."/>
            <person name="Gronow S."/>
            <person name="Wellnitz S."/>
            <person name="Brambilla E."/>
            <person name="Klenk H.-P."/>
            <person name="Eisen J.A."/>
        </authorList>
    </citation>
    <scope>NUCLEOTIDE SEQUENCE</scope>
    <source>
        <strain>WB4</strain>
    </source>
</reference>
<reference evidence="3 4" key="2">
    <citation type="journal article" date="2011" name="Stand. Genomic Sci.">
        <title>Complete genome sequence of Paludibacter propionicigenes type strain (WB4).</title>
        <authorList>
            <person name="Gronow S."/>
            <person name="Munk C."/>
            <person name="Lapidus A."/>
            <person name="Nolan M."/>
            <person name="Lucas S."/>
            <person name="Hammon N."/>
            <person name="Deshpande S."/>
            <person name="Cheng J.F."/>
            <person name="Tapia R."/>
            <person name="Han C."/>
            <person name="Goodwin L."/>
            <person name="Pitluck S."/>
            <person name="Liolios K."/>
            <person name="Ivanova N."/>
            <person name="Mavromatis K."/>
            <person name="Mikhailova N."/>
            <person name="Pati A."/>
            <person name="Chen A."/>
            <person name="Palaniappan K."/>
            <person name="Land M."/>
            <person name="Hauser L."/>
            <person name="Chang Y.J."/>
            <person name="Jeffries C.D."/>
            <person name="Brambilla E."/>
            <person name="Rohde M."/>
            <person name="Goker M."/>
            <person name="Detter J.C."/>
            <person name="Woyke T."/>
            <person name="Bristow J."/>
            <person name="Eisen J.A."/>
            <person name="Markowitz V."/>
            <person name="Hugenholtz P."/>
            <person name="Kyrpides N.C."/>
            <person name="Klenk H.P."/>
        </authorList>
    </citation>
    <scope>NUCLEOTIDE SEQUENCE [LARGE SCALE GENOMIC DNA]</scope>
    <source>
        <strain evidence="4">DSM 17365 / JCM 13257 / WB4</strain>
    </source>
</reference>
<dbReference type="InterPro" id="IPR013784">
    <property type="entry name" value="Carb-bd-like_fold"/>
</dbReference>
<evidence type="ECO:0000259" key="2">
    <source>
        <dbReference type="Pfam" id="PF13205"/>
    </source>
</evidence>
<accession>E4T8Q4</accession>
<dbReference type="PROSITE" id="PS51257">
    <property type="entry name" value="PROKAR_LIPOPROTEIN"/>
    <property type="match status" value="1"/>
</dbReference>
<organism evidence="3 4">
    <name type="scientific">Paludibacter propionicigenes (strain DSM 17365 / JCM 13257 / WB4)</name>
    <dbReference type="NCBI Taxonomy" id="694427"/>
    <lineage>
        <taxon>Bacteria</taxon>
        <taxon>Pseudomonadati</taxon>
        <taxon>Bacteroidota</taxon>
        <taxon>Bacteroidia</taxon>
        <taxon>Bacteroidales</taxon>
        <taxon>Paludibacteraceae</taxon>
        <taxon>Paludibacter</taxon>
    </lineage>
</organism>
<dbReference type="HOGENOM" id="CLU_014237_0_0_10"/>
<dbReference type="Pfam" id="PF13205">
    <property type="entry name" value="Big_5"/>
    <property type="match status" value="1"/>
</dbReference>
<evidence type="ECO:0000256" key="1">
    <source>
        <dbReference type="ARBA" id="ARBA00022729"/>
    </source>
</evidence>
<dbReference type="AlphaFoldDB" id="E4T8Q4"/>
<keyword evidence="1" id="KW-0732">Signal</keyword>
<protein>
    <recommendedName>
        <fullName evidence="2">SbsA Ig-like domain-containing protein</fullName>
    </recommendedName>
</protein>
<dbReference type="eggNOG" id="COG4704">
    <property type="taxonomic scope" value="Bacteria"/>
</dbReference>
<evidence type="ECO:0000313" key="3">
    <source>
        <dbReference type="EMBL" id="ADQ81163.1"/>
    </source>
</evidence>
<dbReference type="OrthoDB" id="9809989at2"/>